<dbReference type="EMBL" id="JAMQOS010000003">
    <property type="protein sequence ID" value="MDS0282408.1"/>
    <property type="molecule type" value="Genomic_DNA"/>
</dbReference>
<keyword evidence="1" id="KW-0812">Transmembrane</keyword>
<dbReference type="InterPro" id="IPR021454">
    <property type="entry name" value="DUF3105"/>
</dbReference>
<dbReference type="InterPro" id="IPR013087">
    <property type="entry name" value="Znf_C2H2_type"/>
</dbReference>
<reference evidence="3 4" key="1">
    <citation type="submission" date="2022-06" db="EMBL/GenBank/DDBJ databases">
        <title>Halomicroarcula sp. a new haloarchaeum isolate from saline soil.</title>
        <authorList>
            <person name="Strakova D."/>
            <person name="Galisteo C."/>
            <person name="Sanchez-Porro C."/>
            <person name="Ventosa A."/>
        </authorList>
    </citation>
    <scope>NUCLEOTIDE SEQUENCE [LARGE SCALE GENOMIC DNA]</scope>
    <source>
        <strain evidence="3 4">S3CR25-11</strain>
    </source>
</reference>
<dbReference type="Pfam" id="PF11303">
    <property type="entry name" value="DUF3105"/>
    <property type="match status" value="1"/>
</dbReference>
<sequence length="237" mass="25285">MVECDYCGGSFDGEEAYLDHLADSHEDDLGVIDRRRVDSRGADEDEGLSLAVVAGAVGIVIALGAVVYVTQLSGGGGSADGIEGAALDESGDSEALAAVEQFPSEGNQHVSTGQDIDYTRSPPLSGPHYSAAAEGGFYEEPQPPGNVVHSLEHGAVVIYYDESAMSESARTSLQAFADTHTGTWRSVVVMPNPNESAESDFVLTAWRHRMYMDSYDAQTVFEFLSEFLGRGPENPVR</sequence>
<comment type="caution">
    <text evidence="3">The sequence shown here is derived from an EMBL/GenBank/DDBJ whole genome shotgun (WGS) entry which is preliminary data.</text>
</comment>
<organism evidence="3 4">
    <name type="scientific">Haloarcula onubensis</name>
    <dbReference type="NCBI Taxonomy" id="2950539"/>
    <lineage>
        <taxon>Archaea</taxon>
        <taxon>Methanobacteriati</taxon>
        <taxon>Methanobacteriota</taxon>
        <taxon>Stenosarchaea group</taxon>
        <taxon>Halobacteria</taxon>
        <taxon>Halobacteriales</taxon>
        <taxon>Haloarculaceae</taxon>
        <taxon>Haloarcula</taxon>
    </lineage>
</organism>
<proteinExistence type="predicted"/>
<keyword evidence="1" id="KW-0472">Membrane</keyword>
<evidence type="ECO:0000313" key="4">
    <source>
        <dbReference type="Proteomes" id="UP001268864"/>
    </source>
</evidence>
<keyword evidence="1" id="KW-1133">Transmembrane helix</keyword>
<keyword evidence="4" id="KW-1185">Reference proteome</keyword>
<dbReference type="PROSITE" id="PS00028">
    <property type="entry name" value="ZINC_FINGER_C2H2_1"/>
    <property type="match status" value="1"/>
</dbReference>
<evidence type="ECO:0000313" key="3">
    <source>
        <dbReference type="EMBL" id="MDS0282408.1"/>
    </source>
</evidence>
<protein>
    <submittedName>
        <fullName evidence="3">DUF3105 domain-containing protein</fullName>
    </submittedName>
</protein>
<evidence type="ECO:0000256" key="1">
    <source>
        <dbReference type="SAM" id="Phobius"/>
    </source>
</evidence>
<dbReference type="Proteomes" id="UP001268864">
    <property type="component" value="Unassembled WGS sequence"/>
</dbReference>
<dbReference type="RefSeq" id="WP_310900242.1">
    <property type="nucleotide sequence ID" value="NZ_JAMQOS010000003.1"/>
</dbReference>
<feature type="transmembrane region" description="Helical" evidence="1">
    <location>
        <begin position="48"/>
        <end position="69"/>
    </location>
</feature>
<evidence type="ECO:0000259" key="2">
    <source>
        <dbReference type="PROSITE" id="PS00028"/>
    </source>
</evidence>
<gene>
    <name evidence="3" type="ORF">NDI86_09760</name>
</gene>
<dbReference type="PANTHER" id="PTHR34179">
    <property type="entry name" value="TUMOR PROTEIN P53-INDUCIBLE PROTEIN 13"/>
    <property type="match status" value="1"/>
</dbReference>
<feature type="domain" description="C2H2-type" evidence="2">
    <location>
        <begin position="4"/>
        <end position="25"/>
    </location>
</feature>
<accession>A0ABU2FNS2</accession>
<dbReference type="PANTHER" id="PTHR34179:SF1">
    <property type="entry name" value="TUMOR PROTEIN P53-INDUCIBLE PROTEIN 13"/>
    <property type="match status" value="1"/>
</dbReference>
<name>A0ABU2FNS2_9EURY</name>